<name>A0ABQ1P971_9GAMM</name>
<dbReference type="RefSeq" id="WP_150277289.1">
    <property type="nucleotide sequence ID" value="NZ_BMFF01000001.1"/>
</dbReference>
<protein>
    <submittedName>
        <fullName evidence="1">Rod shape-determining protein MreB</fullName>
    </submittedName>
</protein>
<reference evidence="2" key="1">
    <citation type="journal article" date="2019" name="Int. J. Syst. Evol. Microbiol.">
        <title>The Global Catalogue of Microorganisms (GCM) 10K type strain sequencing project: providing services to taxonomists for standard genome sequencing and annotation.</title>
        <authorList>
            <consortium name="The Broad Institute Genomics Platform"/>
            <consortium name="The Broad Institute Genome Sequencing Center for Infectious Disease"/>
            <person name="Wu L."/>
            <person name="Ma J."/>
        </authorList>
    </citation>
    <scope>NUCLEOTIDE SEQUENCE [LARGE SCALE GENOMIC DNA]</scope>
    <source>
        <strain evidence="2">CGMCC 1.12482</strain>
    </source>
</reference>
<keyword evidence="2" id="KW-1185">Reference proteome</keyword>
<accession>A0ABQ1P971</accession>
<comment type="caution">
    <text evidence="1">The sequence shown here is derived from an EMBL/GenBank/DDBJ whole genome shotgun (WGS) entry which is preliminary data.</text>
</comment>
<dbReference type="Pfam" id="PF06723">
    <property type="entry name" value="MreB_Mbl"/>
    <property type="match status" value="1"/>
</dbReference>
<evidence type="ECO:0000313" key="2">
    <source>
        <dbReference type="Proteomes" id="UP000638188"/>
    </source>
</evidence>
<evidence type="ECO:0000313" key="1">
    <source>
        <dbReference type="EMBL" id="GGC89270.1"/>
    </source>
</evidence>
<dbReference type="InterPro" id="IPR056546">
    <property type="entry name" value="MreB_MamK-like"/>
</dbReference>
<organism evidence="1 2">
    <name type="scientific">Halopseudomonas salina</name>
    <dbReference type="NCBI Taxonomy" id="1323744"/>
    <lineage>
        <taxon>Bacteria</taxon>
        <taxon>Pseudomonadati</taxon>
        <taxon>Pseudomonadota</taxon>
        <taxon>Gammaproteobacteria</taxon>
        <taxon>Pseudomonadales</taxon>
        <taxon>Pseudomonadaceae</taxon>
        <taxon>Halopseudomonas</taxon>
    </lineage>
</organism>
<gene>
    <name evidence="1" type="ORF">GCM10007418_06220</name>
</gene>
<dbReference type="Proteomes" id="UP000638188">
    <property type="component" value="Unassembled WGS sequence"/>
</dbReference>
<dbReference type="EMBL" id="BMFF01000001">
    <property type="protein sequence ID" value="GGC89270.1"/>
    <property type="molecule type" value="Genomic_DNA"/>
</dbReference>
<sequence length="166" mass="18549">MILKTIKKLFSGTVYVRICADRLRVHHLEDGAVFDQPPFIALDTTNPRKVTIKAIGDEAHALQADSRFTVTNPFSHPRLLVSNFGNAERVLTHAIREVHQAQFITPSPVVIMHPLEKLDGGLTDIECRVFRELAMGAGAREVHLHVGDALSLTHFNWDQIRSPDQG</sequence>
<proteinExistence type="predicted"/>
<dbReference type="Gene3D" id="3.30.420.40">
    <property type="match status" value="1"/>
</dbReference>